<protein>
    <recommendedName>
        <fullName evidence="2">Heterokaryon incompatibility domain-containing protein</fullName>
    </recommendedName>
</protein>
<evidence type="ECO:0000259" key="2">
    <source>
        <dbReference type="Pfam" id="PF06985"/>
    </source>
</evidence>
<feature type="region of interest" description="Disordered" evidence="1">
    <location>
        <begin position="702"/>
        <end position="781"/>
    </location>
</feature>
<feature type="compositionally biased region" description="Polar residues" evidence="1">
    <location>
        <begin position="737"/>
        <end position="752"/>
    </location>
</feature>
<feature type="compositionally biased region" description="Low complexity" evidence="1">
    <location>
        <begin position="702"/>
        <end position="716"/>
    </location>
</feature>
<accession>A0AAD9SB26</accession>
<dbReference type="Pfam" id="PF06985">
    <property type="entry name" value="HET"/>
    <property type="match status" value="1"/>
</dbReference>
<dbReference type="InterPro" id="IPR010730">
    <property type="entry name" value="HET"/>
</dbReference>
<evidence type="ECO:0000313" key="4">
    <source>
        <dbReference type="Proteomes" id="UP001265746"/>
    </source>
</evidence>
<gene>
    <name evidence="3" type="ORF">N8I77_009406</name>
</gene>
<name>A0AAD9SB26_PHOAM</name>
<reference evidence="3" key="1">
    <citation type="submission" date="2023-06" db="EMBL/GenBank/DDBJ databases">
        <authorList>
            <person name="Noh H."/>
        </authorList>
    </citation>
    <scope>NUCLEOTIDE SEQUENCE</scope>
    <source>
        <strain evidence="3">DUCC20226</strain>
    </source>
</reference>
<dbReference type="EMBL" id="JAUJFL010000005">
    <property type="protein sequence ID" value="KAK2602907.1"/>
    <property type="molecule type" value="Genomic_DNA"/>
</dbReference>
<sequence>MKSIEFSVYGSNSDAMATNPAQDVSKMNGVKLCSICSVIPFNDEVIAPYMVTQDTRKPCLDIAAAAGEYPLDYKVVDLLPSLPCLEQNALRGCDFCALLRLEIIRSRAQTHYSGFVEISLEYRLGDEMFLGLGLAVLVAKLVSRPDIPCIPRASSAPGVSHYCIVFALESDDADVASWLKIPCLRKADPLCEENIHFMRDALADCVLNCKHFKGTDFLPTRLLDLGPQKNLESIRLLDSTQIVPSDGSDVPRYAALSYCWGPSFATDGVQQVRTKVGNIESMRGHVPKQAIPQVILDAIEVCKALSIRYLWVDSLCIIQDELSDWERESASMTLIYKNAFVTICTPSSRSSNEGFLVRHRRHVAIPFHSRALPSINGHYNLVASGTFLNNGLPGWPELDINSTYWNSRGWTFQEYEMSNRLLLFGKSMVHFQCRHLVSENGYRQTRKIVNVRRMIETLEDAHSTSTSSYLHWETILDLYGMKAFTVDEDRLPGISGMAKYIADKNDDEYFAGIWKTGLPSKLVWHVYCTNVPKYYVELPDLLNMLRSPTPYIAPSWSPLGRDGGVYQGIRGGARLYQGSAASTVVDASVTCVGENPFGRVQSGWIRIRGRFTTVLSDIYRLTCDENPPFVWYTLDKGVITYYNLDWVPDGDSCNRGELCMLLISSMEVGDPTHLWCHQNSREAARHCFENLLSLHAAGPGSSLASSLAESESQADQSSDRTQSESGSSLRRRLGAAQSSRAVDTGARTQTSPDGEDRLHESKSDPSGFRAGSEDRPGNAQAHNRDAYGLLVHHLPGTNTYVRVGVWASMVEDGGGTARFQDMDEREIDIV</sequence>
<evidence type="ECO:0000313" key="3">
    <source>
        <dbReference type="EMBL" id="KAK2602907.1"/>
    </source>
</evidence>
<comment type="caution">
    <text evidence="3">The sequence shown here is derived from an EMBL/GenBank/DDBJ whole genome shotgun (WGS) entry which is preliminary data.</text>
</comment>
<dbReference type="PANTHER" id="PTHR33112:SF16">
    <property type="entry name" value="HETEROKARYON INCOMPATIBILITY DOMAIN-CONTAINING PROTEIN"/>
    <property type="match status" value="1"/>
</dbReference>
<proteinExistence type="predicted"/>
<keyword evidence="4" id="KW-1185">Reference proteome</keyword>
<feature type="domain" description="Heterokaryon incompatibility" evidence="2">
    <location>
        <begin position="253"/>
        <end position="414"/>
    </location>
</feature>
<evidence type="ECO:0000256" key="1">
    <source>
        <dbReference type="SAM" id="MobiDB-lite"/>
    </source>
</evidence>
<dbReference type="AlphaFoldDB" id="A0AAD9SB26"/>
<dbReference type="PANTHER" id="PTHR33112">
    <property type="entry name" value="DOMAIN PROTEIN, PUTATIVE-RELATED"/>
    <property type="match status" value="1"/>
</dbReference>
<feature type="compositionally biased region" description="Basic and acidic residues" evidence="1">
    <location>
        <begin position="754"/>
        <end position="763"/>
    </location>
</feature>
<dbReference type="Proteomes" id="UP001265746">
    <property type="component" value="Unassembled WGS sequence"/>
</dbReference>
<organism evidence="3 4">
    <name type="scientific">Phomopsis amygdali</name>
    <name type="common">Fusicoccum amygdali</name>
    <dbReference type="NCBI Taxonomy" id="1214568"/>
    <lineage>
        <taxon>Eukaryota</taxon>
        <taxon>Fungi</taxon>
        <taxon>Dikarya</taxon>
        <taxon>Ascomycota</taxon>
        <taxon>Pezizomycotina</taxon>
        <taxon>Sordariomycetes</taxon>
        <taxon>Sordariomycetidae</taxon>
        <taxon>Diaporthales</taxon>
        <taxon>Diaporthaceae</taxon>
        <taxon>Diaporthe</taxon>
    </lineage>
</organism>